<dbReference type="Proteomes" id="UP000620147">
    <property type="component" value="Unassembled WGS sequence"/>
</dbReference>
<comment type="caution">
    <text evidence="2">The sequence shown here is derived from an EMBL/GenBank/DDBJ whole genome shotgun (WGS) entry which is preliminary data.</text>
</comment>
<dbReference type="EMBL" id="BLYJ01000001">
    <property type="protein sequence ID" value="GFO86930.1"/>
    <property type="molecule type" value="Genomic_DNA"/>
</dbReference>
<organism evidence="2 3">
    <name type="scientific">Butyricicoccus faecihominis</name>
    <dbReference type="NCBI Taxonomy" id="1712515"/>
    <lineage>
        <taxon>Bacteria</taxon>
        <taxon>Bacillati</taxon>
        <taxon>Bacillota</taxon>
        <taxon>Clostridia</taxon>
        <taxon>Eubacteriales</taxon>
        <taxon>Butyricicoccaceae</taxon>
        <taxon>Butyricicoccus</taxon>
    </lineage>
</organism>
<dbReference type="SUPFAM" id="SSF51658">
    <property type="entry name" value="Xylose isomerase-like"/>
    <property type="match status" value="1"/>
</dbReference>
<dbReference type="Gene3D" id="3.20.20.150">
    <property type="entry name" value="Divalent-metal-dependent TIM barrel enzymes"/>
    <property type="match status" value="1"/>
</dbReference>
<dbReference type="InterPro" id="IPR036237">
    <property type="entry name" value="Xyl_isomerase-like_sf"/>
</dbReference>
<dbReference type="RefSeq" id="WP_118729216.1">
    <property type="nucleotide sequence ID" value="NZ_BLYJ01000001.1"/>
</dbReference>
<dbReference type="PANTHER" id="PTHR12110">
    <property type="entry name" value="HYDROXYPYRUVATE ISOMERASE"/>
    <property type="match status" value="1"/>
</dbReference>
<dbReference type="Pfam" id="PF01261">
    <property type="entry name" value="AP_endonuc_2"/>
    <property type="match status" value="1"/>
</dbReference>
<evidence type="ECO:0000313" key="3">
    <source>
        <dbReference type="Proteomes" id="UP000620147"/>
    </source>
</evidence>
<evidence type="ECO:0000259" key="1">
    <source>
        <dbReference type="Pfam" id="PF01261"/>
    </source>
</evidence>
<gene>
    <name evidence="2" type="primary">yfiH_1</name>
    <name evidence="2" type="ORF">BUFA31_00940</name>
</gene>
<dbReference type="InterPro" id="IPR050312">
    <property type="entry name" value="IolE/XylAMocC-like"/>
</dbReference>
<name>A0ABQ1DW27_9FIRM</name>
<evidence type="ECO:0000313" key="2">
    <source>
        <dbReference type="EMBL" id="GFO86930.1"/>
    </source>
</evidence>
<feature type="domain" description="Xylose isomerase-like TIM barrel" evidence="1">
    <location>
        <begin position="20"/>
        <end position="308"/>
    </location>
</feature>
<dbReference type="InterPro" id="IPR013022">
    <property type="entry name" value="Xyl_isomerase-like_TIM-brl"/>
</dbReference>
<protein>
    <recommendedName>
        <fullName evidence="1">Xylose isomerase-like TIM barrel domain-containing protein</fullName>
    </recommendedName>
</protein>
<sequence length="311" mass="34789">MKIGLVSDCLGGQSFDELLDSCVKLGIEQVELGVGNWSSAPHVDLDGLLESEAKRDEMKGKLKDHGLSISAFNCSGNPLAPGDWGKREDEVTHKCFKLSEYFDLDKVVMMSGLPGGGPEDRYPNWVVTSWPPETQEILDYQWSTVAIPYWKELKEVAKAHGVTKLALEPHGCQLVHDVENFEKLRDACGGDKTIGFNLDPSHLFWMGADPVAVARALGDAIYHVHVKDVRVEKPAAVNTLLDGKGVLEFAKRSWNFVIPGYGHDERWWREFLVTLKMMGYDGVLSIEHEDYTMDTMEALGKTARLLRENRV</sequence>
<proteinExistence type="predicted"/>
<keyword evidence="3" id="KW-1185">Reference proteome</keyword>
<accession>A0ABQ1DW27</accession>
<reference evidence="2 3" key="1">
    <citation type="submission" date="2020-06" db="EMBL/GenBank/DDBJ databases">
        <title>Characterization of fructooligosaccharide metabolism and fructooligosaccharide-degrading enzymes in human commensal butyrate producers.</title>
        <authorList>
            <person name="Tanno H."/>
            <person name="Fujii T."/>
            <person name="Hirano K."/>
            <person name="Maeno S."/>
            <person name="Tonozuka T."/>
            <person name="Sakamoto M."/>
            <person name="Ohkuma M."/>
            <person name="Tochio T."/>
            <person name="Endo A."/>
        </authorList>
    </citation>
    <scope>NUCLEOTIDE SEQUENCE [LARGE SCALE GENOMIC DNA]</scope>
    <source>
        <strain evidence="2 3">JCM 31056</strain>
    </source>
</reference>
<dbReference type="PANTHER" id="PTHR12110:SF21">
    <property type="entry name" value="XYLOSE ISOMERASE-LIKE TIM BARREL DOMAIN-CONTAINING PROTEIN"/>
    <property type="match status" value="1"/>
</dbReference>